<dbReference type="SUPFAM" id="SSF75138">
    <property type="entry name" value="HprK N-terminal domain-like"/>
    <property type="match status" value="1"/>
</dbReference>
<evidence type="ECO:0000313" key="3">
    <source>
        <dbReference type="Proteomes" id="UP000752814"/>
    </source>
</evidence>
<dbReference type="Gene3D" id="3.40.50.300">
    <property type="entry name" value="P-loop containing nucleotide triphosphate hydrolases"/>
    <property type="match status" value="1"/>
</dbReference>
<evidence type="ECO:0000259" key="1">
    <source>
        <dbReference type="Pfam" id="PF07085"/>
    </source>
</evidence>
<evidence type="ECO:0000313" key="2">
    <source>
        <dbReference type="EMBL" id="TQS82075.1"/>
    </source>
</evidence>
<dbReference type="EMBL" id="LVVT01000018">
    <property type="protein sequence ID" value="TQS82075.1"/>
    <property type="molecule type" value="Genomic_DNA"/>
</dbReference>
<reference evidence="2" key="1">
    <citation type="submission" date="2016-03" db="EMBL/GenBank/DDBJ databases">
        <authorList>
            <person name="Borrel G."/>
            <person name="Mccann A."/>
            <person name="O'Toole P.W."/>
        </authorList>
    </citation>
    <scope>NUCLEOTIDE SEQUENCE</scope>
    <source>
        <strain evidence="2">183</strain>
    </source>
</reference>
<proteinExistence type="predicted"/>
<dbReference type="InterPro" id="IPR027417">
    <property type="entry name" value="P-loop_NTPase"/>
</dbReference>
<dbReference type="RefSeq" id="WP_400195533.1">
    <property type="nucleotide sequence ID" value="NZ_CAYAYE010000033.1"/>
</dbReference>
<dbReference type="Pfam" id="PF13500">
    <property type="entry name" value="AAA_26"/>
    <property type="match status" value="1"/>
</dbReference>
<feature type="domain" description="DRTGG" evidence="1">
    <location>
        <begin position="193"/>
        <end position="296"/>
    </location>
</feature>
<accession>A0A8J8PDK0</accession>
<dbReference type="PANTHER" id="PTHR43356:SF2">
    <property type="entry name" value="PHOSPHATE ACETYLTRANSFERASE"/>
    <property type="match status" value="1"/>
</dbReference>
<name>A0A8J8PDK0_9ARCH</name>
<dbReference type="InterPro" id="IPR028979">
    <property type="entry name" value="Ser_kin/Pase_Hpr-like_N_sf"/>
</dbReference>
<dbReference type="Gene3D" id="3.40.1390.20">
    <property type="entry name" value="HprK N-terminal domain-like"/>
    <property type="match status" value="1"/>
</dbReference>
<gene>
    <name evidence="2" type="ORF">A3207_08165</name>
</gene>
<protein>
    <recommendedName>
        <fullName evidence="1">DRTGG domain-containing protein</fullName>
    </recommendedName>
</protein>
<dbReference type="PANTHER" id="PTHR43356">
    <property type="entry name" value="PHOSPHATE ACETYLTRANSFERASE"/>
    <property type="match status" value="1"/>
</dbReference>
<dbReference type="AlphaFoldDB" id="A0A8J8PDK0"/>
<dbReference type="Proteomes" id="UP000752814">
    <property type="component" value="Unassembled WGS sequence"/>
</dbReference>
<dbReference type="Pfam" id="PF07085">
    <property type="entry name" value="DRTGG"/>
    <property type="match status" value="1"/>
</dbReference>
<dbReference type="SUPFAM" id="SSF52540">
    <property type="entry name" value="P-loop containing nucleoside triphosphate hydrolases"/>
    <property type="match status" value="1"/>
</dbReference>
<dbReference type="InterPro" id="IPR050500">
    <property type="entry name" value="Phos_Acetyltrans/Butyryltrans"/>
</dbReference>
<organism evidence="2 3">
    <name type="scientific">Candidatus Methanomassiliicoccus intestinalis</name>
    <dbReference type="NCBI Taxonomy" id="1406512"/>
    <lineage>
        <taxon>Archaea</taxon>
        <taxon>Methanobacteriati</taxon>
        <taxon>Thermoplasmatota</taxon>
        <taxon>Thermoplasmata</taxon>
        <taxon>Methanomassiliicoccales</taxon>
        <taxon>Methanomassiliicoccaceae</taxon>
        <taxon>Methanomassiliicoccus</taxon>
    </lineage>
</organism>
<dbReference type="InterPro" id="IPR010766">
    <property type="entry name" value="DRTGG"/>
</dbReference>
<sequence length="327" mass="35364">MKPLYIGSVMERSGKSAIALGLAKSLGNVGYFKPFKESSVEFNGSAVDRDALLMASALDIPHSPEELSPFVYDVFSPPSFDEVYAAYMKVSKGNMIIEGTRDIITGWTGNLSGMAIARDLGAEIILVSPATSPAIDKICMLDYFMKQTPGLFKGVILNQINDKRYIDLLEGRGINVLGAVPSMNELKRFRVSEIASLLSAEVLINGRDVEIENVMIGAMNSESAIAQMRRLPSKALITGGDRADIQNAALSTDLACLVLTGGFQPSNAVLSLAYEQGVTVLLTSMDTMSAVETVNRHLAYISPKDESKILKITNAVKENVDLSRIME</sequence>
<comment type="caution">
    <text evidence="2">The sequence shown here is derived from an EMBL/GenBank/DDBJ whole genome shotgun (WGS) entry which is preliminary data.</text>
</comment>